<reference evidence="2 3" key="1">
    <citation type="submission" date="2024-09" db="EMBL/GenBank/DDBJ databases">
        <authorList>
            <person name="Sun Q."/>
            <person name="Mori K."/>
        </authorList>
    </citation>
    <scope>NUCLEOTIDE SEQUENCE [LARGE SCALE GENOMIC DNA]</scope>
    <source>
        <strain evidence="2 3">JCM 11201</strain>
    </source>
</reference>
<keyword evidence="3" id="KW-1185">Reference proteome</keyword>
<gene>
    <name evidence="2" type="ORF">ACFFMS_10680</name>
</gene>
<feature type="transmembrane region" description="Helical" evidence="1">
    <location>
        <begin position="63"/>
        <end position="82"/>
    </location>
</feature>
<feature type="transmembrane region" description="Helical" evidence="1">
    <location>
        <begin position="26"/>
        <end position="43"/>
    </location>
</feature>
<sequence>MMHIIAGATFLFIGWRFGDWKNWKKYYPTILFFIIGDLLYNVLTYNNPTWSYNKDRLFPNHTLINIWIMITIYPATALTYLSHFPKEKVKQLPYILLWTIIYIFGELLGLHVFGLINHFNGWNMWWSALFDIILFTMLPIHHKRPLVAWGLSIIVIIFFLTVFNVNISGLK</sequence>
<feature type="transmembrane region" description="Helical" evidence="1">
    <location>
        <begin position="147"/>
        <end position="167"/>
    </location>
</feature>
<keyword evidence="1" id="KW-0812">Transmembrane</keyword>
<feature type="transmembrane region" description="Helical" evidence="1">
    <location>
        <begin position="122"/>
        <end position="140"/>
    </location>
</feature>
<dbReference type="NCBIfam" id="NF041644">
    <property type="entry name" value="CBO0543_fam"/>
    <property type="match status" value="1"/>
</dbReference>
<evidence type="ECO:0000313" key="3">
    <source>
        <dbReference type="Proteomes" id="UP001589609"/>
    </source>
</evidence>
<proteinExistence type="predicted"/>
<dbReference type="InterPro" id="IPR048147">
    <property type="entry name" value="CBO0543-like"/>
</dbReference>
<keyword evidence="1" id="KW-0472">Membrane</keyword>
<evidence type="ECO:0000313" key="2">
    <source>
        <dbReference type="EMBL" id="MFB9758926.1"/>
    </source>
</evidence>
<name>A0ABV5WE85_9BACI</name>
<dbReference type="EMBL" id="JBHMAF010000049">
    <property type="protein sequence ID" value="MFB9758926.1"/>
    <property type="molecule type" value="Genomic_DNA"/>
</dbReference>
<dbReference type="Proteomes" id="UP001589609">
    <property type="component" value="Unassembled WGS sequence"/>
</dbReference>
<dbReference type="RefSeq" id="WP_379949212.1">
    <property type="nucleotide sequence ID" value="NZ_JBHMAF010000049.1"/>
</dbReference>
<keyword evidence="1" id="KW-1133">Transmembrane helix</keyword>
<organism evidence="2 3">
    <name type="scientific">Ectobacillus funiculus</name>
    <dbReference type="NCBI Taxonomy" id="137993"/>
    <lineage>
        <taxon>Bacteria</taxon>
        <taxon>Bacillati</taxon>
        <taxon>Bacillota</taxon>
        <taxon>Bacilli</taxon>
        <taxon>Bacillales</taxon>
        <taxon>Bacillaceae</taxon>
        <taxon>Ectobacillus</taxon>
    </lineage>
</organism>
<evidence type="ECO:0000256" key="1">
    <source>
        <dbReference type="SAM" id="Phobius"/>
    </source>
</evidence>
<accession>A0ABV5WE85</accession>
<protein>
    <submittedName>
        <fullName evidence="2">CBO0543 family protein</fullName>
    </submittedName>
</protein>
<feature type="transmembrane region" description="Helical" evidence="1">
    <location>
        <begin position="94"/>
        <end position="116"/>
    </location>
</feature>
<comment type="caution">
    <text evidence="2">The sequence shown here is derived from an EMBL/GenBank/DDBJ whole genome shotgun (WGS) entry which is preliminary data.</text>
</comment>